<evidence type="ECO:0000313" key="1">
    <source>
        <dbReference type="EMBL" id="KXA93772.1"/>
    </source>
</evidence>
<dbReference type="Proteomes" id="UP000070284">
    <property type="component" value="Unassembled WGS sequence"/>
</dbReference>
<evidence type="ECO:0000313" key="2">
    <source>
        <dbReference type="Proteomes" id="UP000070284"/>
    </source>
</evidence>
<reference evidence="1 2" key="1">
    <citation type="journal article" date="2016" name="Sci. Rep.">
        <title>Metabolic traits of an uncultured archaeal lineage -MSBL1- from brine pools of the Red Sea.</title>
        <authorList>
            <person name="Mwirichia R."/>
            <person name="Alam I."/>
            <person name="Rashid M."/>
            <person name="Vinu M."/>
            <person name="Ba-Alawi W."/>
            <person name="Anthony Kamau A."/>
            <person name="Kamanda Ngugi D."/>
            <person name="Goker M."/>
            <person name="Klenk H.P."/>
            <person name="Bajic V."/>
            <person name="Stingl U."/>
        </authorList>
    </citation>
    <scope>NUCLEOTIDE SEQUENCE [LARGE SCALE GENOMIC DNA]</scope>
    <source>
        <strain evidence="1">SCGC-AAA259E19</strain>
    </source>
</reference>
<keyword evidence="2" id="KW-1185">Reference proteome</keyword>
<comment type="caution">
    <text evidence="1">The sequence shown here is derived from an EMBL/GenBank/DDBJ whole genome shotgun (WGS) entry which is preliminary data.</text>
</comment>
<sequence>MRKSGLSCDTKLLLALVDGPKEKSALREILVKGMIFSVDEAGMSVKLNHGSIPKELQNKFEEENHGLSENTSLSVEEGDERWTISDDGDAYAIKREGGKLNIYEGKNYDGEFSDATFYRKFNELEDDDKIVELKDGRYALYNFEREIEDKVLSYLEAWSERYPDLEIAPPAKEVARGVGISSSDPEILKKVRERTLKEGYRPSPPITPEARKEHTSELQHVIEKWIDMLEEDSITKKKAEKIERLHLFPDLKFHLHSNVFQQWEEFKKLVGEYCALRQKLASKIRGKIEEIGRENPFFLPPDRPIEAEADELLEVSIDNLKRKES</sequence>
<feature type="non-terminal residue" evidence="1">
    <location>
        <position position="325"/>
    </location>
</feature>
<name>A0A133UHS7_9EURY</name>
<accession>A0A133UHS7</accession>
<dbReference type="EMBL" id="LHXO01000099">
    <property type="protein sequence ID" value="KXA93772.1"/>
    <property type="molecule type" value="Genomic_DNA"/>
</dbReference>
<proteinExistence type="predicted"/>
<gene>
    <name evidence="1" type="ORF">AKJ65_06000</name>
</gene>
<organism evidence="1 2">
    <name type="scientific">candidate division MSBL1 archaeon SCGC-AAA259E19</name>
    <dbReference type="NCBI Taxonomy" id="1698264"/>
    <lineage>
        <taxon>Archaea</taxon>
        <taxon>Methanobacteriati</taxon>
        <taxon>Methanobacteriota</taxon>
        <taxon>candidate division MSBL1</taxon>
    </lineage>
</organism>
<protein>
    <submittedName>
        <fullName evidence="1">Uncharacterized protein</fullName>
    </submittedName>
</protein>
<dbReference type="AlphaFoldDB" id="A0A133UHS7"/>